<evidence type="ECO:0000256" key="1">
    <source>
        <dbReference type="ARBA" id="ARBA00005673"/>
    </source>
</evidence>
<keyword evidence="4" id="KW-1185">Reference proteome</keyword>
<accession>A0A504YIJ3</accession>
<dbReference type="SUPFAM" id="SSF69572">
    <property type="entry name" value="Activating enzymes of the ubiquitin-like proteins"/>
    <property type="match status" value="1"/>
</dbReference>
<dbReference type="OrthoDB" id="6244113at2759"/>
<comment type="caution">
    <text evidence="3">The sequence shown here is derived from an EMBL/GenBank/DDBJ whole genome shotgun (WGS) entry which is preliminary data.</text>
</comment>
<dbReference type="EMBL" id="SUNJ01009783">
    <property type="protein sequence ID" value="TPP60139.1"/>
    <property type="molecule type" value="Genomic_DNA"/>
</dbReference>
<organism evidence="3 4">
    <name type="scientific">Fasciola gigantica</name>
    <name type="common">Giant liver fluke</name>
    <dbReference type="NCBI Taxonomy" id="46835"/>
    <lineage>
        <taxon>Eukaryota</taxon>
        <taxon>Metazoa</taxon>
        <taxon>Spiralia</taxon>
        <taxon>Lophotrochozoa</taxon>
        <taxon>Platyhelminthes</taxon>
        <taxon>Trematoda</taxon>
        <taxon>Digenea</taxon>
        <taxon>Plagiorchiida</taxon>
        <taxon>Echinostomata</taxon>
        <taxon>Echinostomatoidea</taxon>
        <taxon>Fasciolidae</taxon>
        <taxon>Fasciola</taxon>
    </lineage>
</organism>
<dbReference type="STRING" id="46835.A0A504YIJ3"/>
<reference evidence="3 4" key="1">
    <citation type="submission" date="2019-04" db="EMBL/GenBank/DDBJ databases">
        <title>Annotation for the trematode Fasciola gigantica.</title>
        <authorList>
            <person name="Choi Y.-J."/>
        </authorList>
    </citation>
    <scope>NUCLEOTIDE SEQUENCE [LARGE SCALE GENOMIC DNA]</scope>
    <source>
        <strain evidence="3">Uganda_cow_1</strain>
    </source>
</reference>
<dbReference type="InterPro" id="IPR045886">
    <property type="entry name" value="ThiF/MoeB/HesA"/>
</dbReference>
<gene>
    <name evidence="3" type="ORF">FGIG_02352</name>
</gene>
<comment type="similarity">
    <text evidence="1">Belongs to the ubiquitin-activating E1 family.</text>
</comment>
<dbReference type="GO" id="GO:0019948">
    <property type="term" value="F:SUMO activating enzyme activity"/>
    <property type="evidence" value="ECO:0007669"/>
    <property type="project" value="TreeGrafter"/>
</dbReference>
<proteinExistence type="inferred from homology"/>
<dbReference type="Gene3D" id="3.40.50.720">
    <property type="entry name" value="NAD(P)-binding Rossmann-like Domain"/>
    <property type="match status" value="1"/>
</dbReference>
<dbReference type="GO" id="GO:0005737">
    <property type="term" value="C:cytoplasm"/>
    <property type="evidence" value="ECO:0007669"/>
    <property type="project" value="TreeGrafter"/>
</dbReference>
<sequence>MMEDIDDSLYSRQRCVLGDDAMRKLSRSKVFLSGLGGVGAEIAKNLVLCGVEELIIQDNTFCSISDMGTQFFIRDSDVIGKKTRQVPCYVNAGIFIREVKECY</sequence>
<name>A0A504YIJ3_FASGI</name>
<dbReference type="GO" id="GO:0031510">
    <property type="term" value="C:SUMO activating enzyme complex"/>
    <property type="evidence" value="ECO:0007669"/>
    <property type="project" value="TreeGrafter"/>
</dbReference>
<evidence type="ECO:0000313" key="3">
    <source>
        <dbReference type="EMBL" id="TPP60139.1"/>
    </source>
</evidence>
<protein>
    <submittedName>
        <fullName evidence="3">Ubiquitin modifier-activating enzyme 6</fullName>
    </submittedName>
</protein>
<evidence type="ECO:0000313" key="4">
    <source>
        <dbReference type="Proteomes" id="UP000316759"/>
    </source>
</evidence>
<dbReference type="AlphaFoldDB" id="A0A504YIJ3"/>
<dbReference type="InterPro" id="IPR035985">
    <property type="entry name" value="Ubiquitin-activating_enz"/>
</dbReference>
<dbReference type="Pfam" id="PF00899">
    <property type="entry name" value="ThiF"/>
    <property type="match status" value="1"/>
</dbReference>
<dbReference type="Proteomes" id="UP000316759">
    <property type="component" value="Unassembled WGS sequence"/>
</dbReference>
<dbReference type="PANTHER" id="PTHR10953:SF162">
    <property type="entry name" value="SUMO-ACTIVATING ENZYME SUBUNIT 1"/>
    <property type="match status" value="1"/>
</dbReference>
<evidence type="ECO:0000259" key="2">
    <source>
        <dbReference type="Pfam" id="PF00899"/>
    </source>
</evidence>
<dbReference type="PANTHER" id="PTHR10953">
    <property type="entry name" value="UBIQUITIN-ACTIVATING ENZYME E1"/>
    <property type="match status" value="1"/>
</dbReference>
<feature type="domain" description="THIF-type NAD/FAD binding fold" evidence="2">
    <location>
        <begin position="10"/>
        <end position="83"/>
    </location>
</feature>
<dbReference type="GO" id="GO:0016925">
    <property type="term" value="P:protein sumoylation"/>
    <property type="evidence" value="ECO:0007669"/>
    <property type="project" value="TreeGrafter"/>
</dbReference>
<dbReference type="InterPro" id="IPR000594">
    <property type="entry name" value="ThiF_NAD_FAD-bd"/>
</dbReference>